<comment type="caution">
    <text evidence="1">The sequence shown here is derived from an EMBL/GenBank/DDBJ whole genome shotgun (WGS) entry which is preliminary data.</text>
</comment>
<protein>
    <submittedName>
        <fullName evidence="1">Uncharacterized protein</fullName>
    </submittedName>
</protein>
<evidence type="ECO:0000313" key="2">
    <source>
        <dbReference type="Proteomes" id="UP000078387"/>
    </source>
</evidence>
<sequence length="218" mass="25293">MATMVCEPSTQITTFQIQKKGKKDKTCITPLEKRIPILKASRETRNFQTLQQSLCVCLLSEFCDITIKQPAKKSVVTQQYMRLKSLDFGNGEVIFLSEYLKRRCLELKQDDIDHDVSIKTATRRFQNNKRIELLHLLIDLLIIRGGYEFESKYAEGKAGINKQESIKKVIREDRIIVEGDRLTEKAEEVNMVISRRLAMTKKELIIRKGDPIIQILFE</sequence>
<proteinExistence type="predicted"/>
<accession>A0A5K1VAR4</accession>
<organism evidence="1 2">
    <name type="scientific">Entamoeba histolytica</name>
    <dbReference type="NCBI Taxonomy" id="5759"/>
    <lineage>
        <taxon>Eukaryota</taxon>
        <taxon>Amoebozoa</taxon>
        <taxon>Evosea</taxon>
        <taxon>Archamoebae</taxon>
        <taxon>Mastigamoebida</taxon>
        <taxon>Entamoebidae</taxon>
        <taxon>Entamoeba</taxon>
    </lineage>
</organism>
<name>A0A5K1VAR4_ENTHI</name>
<dbReference type="VEuPathDB" id="AmoebaDB:EHI8A_076270"/>
<dbReference type="Proteomes" id="UP000078387">
    <property type="component" value="Unassembled WGS sequence"/>
</dbReference>
<dbReference type="VEuPathDB" id="AmoebaDB:EHI7A_073560"/>
<evidence type="ECO:0000313" key="1">
    <source>
        <dbReference type="EMBL" id="GAT96428.1"/>
    </source>
</evidence>
<reference evidence="1 2" key="1">
    <citation type="submission" date="2016-05" db="EMBL/GenBank/DDBJ databases">
        <title>First whole genome sequencing of Entamoeba histolytica HM1:IMSS-clone-6.</title>
        <authorList>
            <person name="Mukherjee Avik.K."/>
            <person name="Izumyama S."/>
            <person name="Nakada-Tsukui K."/>
            <person name="Nozaki T."/>
        </authorList>
    </citation>
    <scope>NUCLEOTIDE SEQUENCE [LARGE SCALE GENOMIC DNA]</scope>
    <source>
        <strain evidence="1 2">HM1:IMSS clone 6</strain>
    </source>
</reference>
<dbReference type="VEuPathDB" id="AmoebaDB:EHI_029010"/>
<dbReference type="VEuPathDB" id="AmoebaDB:KM1_313330"/>
<dbReference type="OMA" id="MICEPPT"/>
<gene>
    <name evidence="1" type="ORF">CL6EHI_029010</name>
</gene>
<dbReference type="VEuPathDB" id="AmoebaDB:EHI5A_260030"/>
<dbReference type="AlphaFoldDB" id="A0A5K1VAR4"/>
<dbReference type="EMBL" id="BDEQ01000001">
    <property type="protein sequence ID" value="GAT96428.1"/>
    <property type="molecule type" value="Genomic_DNA"/>
</dbReference>